<keyword evidence="2" id="KW-1185">Reference proteome</keyword>
<organism evidence="1 2">
    <name type="scientific">Parathielavia appendiculata</name>
    <dbReference type="NCBI Taxonomy" id="2587402"/>
    <lineage>
        <taxon>Eukaryota</taxon>
        <taxon>Fungi</taxon>
        <taxon>Dikarya</taxon>
        <taxon>Ascomycota</taxon>
        <taxon>Pezizomycotina</taxon>
        <taxon>Sordariomycetes</taxon>
        <taxon>Sordariomycetidae</taxon>
        <taxon>Sordariales</taxon>
        <taxon>Chaetomiaceae</taxon>
        <taxon>Parathielavia</taxon>
    </lineage>
</organism>
<gene>
    <name evidence="1" type="ORF">N657DRAFT_165550</name>
</gene>
<accession>A0AAN6TT61</accession>
<reference evidence="1" key="1">
    <citation type="journal article" date="2023" name="Mol. Phylogenet. Evol.">
        <title>Genome-scale phylogeny and comparative genomics of the fungal order Sordariales.</title>
        <authorList>
            <person name="Hensen N."/>
            <person name="Bonometti L."/>
            <person name="Westerberg I."/>
            <person name="Brannstrom I.O."/>
            <person name="Guillou S."/>
            <person name="Cros-Aarteil S."/>
            <person name="Calhoun S."/>
            <person name="Haridas S."/>
            <person name="Kuo A."/>
            <person name="Mondo S."/>
            <person name="Pangilinan J."/>
            <person name="Riley R."/>
            <person name="LaButti K."/>
            <person name="Andreopoulos B."/>
            <person name="Lipzen A."/>
            <person name="Chen C."/>
            <person name="Yan M."/>
            <person name="Daum C."/>
            <person name="Ng V."/>
            <person name="Clum A."/>
            <person name="Steindorff A."/>
            <person name="Ohm R.A."/>
            <person name="Martin F."/>
            <person name="Silar P."/>
            <person name="Natvig D.O."/>
            <person name="Lalanne C."/>
            <person name="Gautier V."/>
            <person name="Ament-Velasquez S.L."/>
            <person name="Kruys A."/>
            <person name="Hutchinson M.I."/>
            <person name="Powell A.J."/>
            <person name="Barry K."/>
            <person name="Miller A.N."/>
            <person name="Grigoriev I.V."/>
            <person name="Debuchy R."/>
            <person name="Gladieux P."/>
            <person name="Hiltunen Thoren M."/>
            <person name="Johannesson H."/>
        </authorList>
    </citation>
    <scope>NUCLEOTIDE SEQUENCE</scope>
    <source>
        <strain evidence="1">CBS 731.68</strain>
    </source>
</reference>
<dbReference type="GeneID" id="87822815"/>
<evidence type="ECO:0000313" key="2">
    <source>
        <dbReference type="Proteomes" id="UP001302602"/>
    </source>
</evidence>
<name>A0AAN6TT61_9PEZI</name>
<dbReference type="RefSeq" id="XP_062644043.1">
    <property type="nucleotide sequence ID" value="XM_062786049.1"/>
</dbReference>
<dbReference type="AlphaFoldDB" id="A0AAN6TT61"/>
<sequence length="150" mass="16828">MLRSPAALDRVASLTEEPGQRSARCKMQCCVTLRCPIKDLDVGPLTPPTPAEPSLLHASYHVLCIWARDPSQLGSSSAPAPERHLVQSTLQKLWLLSHAALHACSRHWNGYSSLLKRMVLCHNNQRNYRKSVVSESNMYHHQRLAIQPVC</sequence>
<dbReference type="EMBL" id="MU853240">
    <property type="protein sequence ID" value="KAK4120272.1"/>
    <property type="molecule type" value="Genomic_DNA"/>
</dbReference>
<comment type="caution">
    <text evidence="1">The sequence shown here is derived from an EMBL/GenBank/DDBJ whole genome shotgun (WGS) entry which is preliminary data.</text>
</comment>
<proteinExistence type="predicted"/>
<reference evidence="1" key="2">
    <citation type="submission" date="2023-05" db="EMBL/GenBank/DDBJ databases">
        <authorList>
            <consortium name="Lawrence Berkeley National Laboratory"/>
            <person name="Steindorff A."/>
            <person name="Hensen N."/>
            <person name="Bonometti L."/>
            <person name="Westerberg I."/>
            <person name="Brannstrom I.O."/>
            <person name="Guillou S."/>
            <person name="Cros-Aarteil S."/>
            <person name="Calhoun S."/>
            <person name="Haridas S."/>
            <person name="Kuo A."/>
            <person name="Mondo S."/>
            <person name="Pangilinan J."/>
            <person name="Riley R."/>
            <person name="Labutti K."/>
            <person name="Andreopoulos B."/>
            <person name="Lipzen A."/>
            <person name="Chen C."/>
            <person name="Yanf M."/>
            <person name="Daum C."/>
            <person name="Ng V."/>
            <person name="Clum A."/>
            <person name="Ohm R."/>
            <person name="Martin F."/>
            <person name="Silar P."/>
            <person name="Natvig D."/>
            <person name="Lalanne C."/>
            <person name="Gautier V."/>
            <person name="Ament-Velasquez S.L."/>
            <person name="Kruys A."/>
            <person name="Hutchinson M.I."/>
            <person name="Powell A.J."/>
            <person name="Barry K."/>
            <person name="Miller A.N."/>
            <person name="Grigoriev I.V."/>
            <person name="Debuchy R."/>
            <person name="Gladieux P."/>
            <person name="Thoren M.H."/>
            <person name="Johannesson H."/>
        </authorList>
    </citation>
    <scope>NUCLEOTIDE SEQUENCE</scope>
    <source>
        <strain evidence="1">CBS 731.68</strain>
    </source>
</reference>
<protein>
    <submittedName>
        <fullName evidence="1">Uncharacterized protein</fullName>
    </submittedName>
</protein>
<dbReference type="Proteomes" id="UP001302602">
    <property type="component" value="Unassembled WGS sequence"/>
</dbReference>
<evidence type="ECO:0000313" key="1">
    <source>
        <dbReference type="EMBL" id="KAK4120272.1"/>
    </source>
</evidence>